<evidence type="ECO:0000313" key="4">
    <source>
        <dbReference type="EMBL" id="CBY30810.1"/>
    </source>
</evidence>
<dbReference type="EMBL" id="FN654284">
    <property type="protein sequence ID" value="CBY30810.1"/>
    <property type="molecule type" value="Genomic_DNA"/>
</dbReference>
<dbReference type="AlphaFoldDB" id="E4Y562"/>
<comment type="caution">
    <text evidence="1">Lacks conserved residue(s) required for the propagation of feature annotation.</text>
</comment>
<organism evidence="4">
    <name type="scientific">Oikopleura dioica</name>
    <name type="common">Tunicate</name>
    <dbReference type="NCBI Taxonomy" id="34765"/>
    <lineage>
        <taxon>Eukaryota</taxon>
        <taxon>Metazoa</taxon>
        <taxon>Chordata</taxon>
        <taxon>Tunicata</taxon>
        <taxon>Appendicularia</taxon>
        <taxon>Copelata</taxon>
        <taxon>Oikopleuridae</taxon>
        <taxon>Oikopleura</taxon>
    </lineage>
</organism>
<dbReference type="PROSITE" id="PS50095">
    <property type="entry name" value="PLAT"/>
    <property type="match status" value="1"/>
</dbReference>
<proteinExistence type="predicted"/>
<feature type="region of interest" description="Disordered" evidence="2">
    <location>
        <begin position="489"/>
        <end position="590"/>
    </location>
</feature>
<dbReference type="InterPro" id="IPR036392">
    <property type="entry name" value="PLAT/LH2_dom_sf"/>
</dbReference>
<feature type="compositionally biased region" description="Low complexity" evidence="2">
    <location>
        <begin position="564"/>
        <end position="590"/>
    </location>
</feature>
<dbReference type="Proteomes" id="UP000011014">
    <property type="component" value="Unassembled WGS sequence"/>
</dbReference>
<dbReference type="SUPFAM" id="SSF49723">
    <property type="entry name" value="Lipase/lipooxygenase domain (PLAT/LH2 domain)"/>
    <property type="match status" value="1"/>
</dbReference>
<feature type="domain" description="PLAT" evidence="3">
    <location>
        <begin position="741"/>
        <end position="822"/>
    </location>
</feature>
<feature type="compositionally biased region" description="Low complexity" evidence="2">
    <location>
        <begin position="529"/>
        <end position="545"/>
    </location>
</feature>
<accession>E4Y562</accession>
<dbReference type="Gene3D" id="2.60.60.20">
    <property type="entry name" value="PLAT/LH2 domain"/>
    <property type="match status" value="2"/>
</dbReference>
<sequence>MRIAKNINHNKNLNKTENISGEELITRQNGALELALEDEIKGFDVVIFHETSQKNVLWHSQILMPDGHGSFPTLRISIPPDANIGKYTAKILVNETRFSIEFFVLFESHRAASLFTDKIFIPTGSGALIQTQEFEVAQDLEEFLKLVVNDMRGVAISKADELIRFLISKNRDRSYTSLFSHSNESRSCHNCYANCFGSIEKVAAIVGACSLFGCSPEILCSYHTHNFQKPAVEEYWKAPVIDFYIFLNEKSLLKVDDGTSFTARKHLINIDFEKPKVVRCDPQSQKENIKDADEFIEIKDENKNLDISLITATRGDFKLEITVPQYKSSGKIDGQAVITDGDGNLVTILAENFPIAKIPSRHAAVKVNVDIEYKLYQKYLASGRFIRLAFRFSTSKDSKLGFIALPITDPRPHTVQRFLTGAMVSSDGSPLEVVVDPRNIQQRILKPKENIVKFQVPFDEKEIVFHKLEEESLTRITSLDPLLIKFPERKPNRPVTIPSHLTQSISKSITRPNWPLPPPQKQNHKKQHSISSEISSAPSISSFTSEHNSTSLTEDSCSSVSMPSKLSTISSQSSLPSQNQQTSLSDISSVTDTISDTESTLTEASVNTIKKQPSHYKLPLEKKVQPKLPHKTVTYDIMIVPHRHFQEEADAAISSGDLRLIISGTNGRKSNELVVKNRTCSFRDSDAIGKPKELTIKHSNSDRVWLLDYVCVKSSQHGRQLFPFNDWFDQYSYKLQTREKTRYHVVLSTGKKGMELLREDVQVIISGRSRKSNRWNLGYSNPHPSASQRFNSYETDIFTLTDDDIGKPESLLLWIPQKNKKW</sequence>
<evidence type="ECO:0000256" key="2">
    <source>
        <dbReference type="SAM" id="MobiDB-lite"/>
    </source>
</evidence>
<reference evidence="4" key="1">
    <citation type="journal article" date="2010" name="Science">
        <title>Plasticity of animal genome architecture unmasked by rapid evolution of a pelagic tunicate.</title>
        <authorList>
            <person name="Denoeud F."/>
            <person name="Henriet S."/>
            <person name="Mungpakdee S."/>
            <person name="Aury J.M."/>
            <person name="Da Silva C."/>
            <person name="Brinkmann H."/>
            <person name="Mikhaleva J."/>
            <person name="Olsen L.C."/>
            <person name="Jubin C."/>
            <person name="Canestro C."/>
            <person name="Bouquet J.M."/>
            <person name="Danks G."/>
            <person name="Poulain J."/>
            <person name="Campsteijn C."/>
            <person name="Adamski M."/>
            <person name="Cross I."/>
            <person name="Yadetie F."/>
            <person name="Muffato M."/>
            <person name="Louis A."/>
            <person name="Butcher S."/>
            <person name="Tsagkogeorga G."/>
            <person name="Konrad A."/>
            <person name="Singh S."/>
            <person name="Jensen M.F."/>
            <person name="Cong E.H."/>
            <person name="Eikeseth-Otteraa H."/>
            <person name="Noel B."/>
            <person name="Anthouard V."/>
            <person name="Porcel B.M."/>
            <person name="Kachouri-Lafond R."/>
            <person name="Nishino A."/>
            <person name="Ugolini M."/>
            <person name="Chourrout P."/>
            <person name="Nishida H."/>
            <person name="Aasland R."/>
            <person name="Huzurbazar S."/>
            <person name="Westhof E."/>
            <person name="Delsuc F."/>
            <person name="Lehrach H."/>
            <person name="Reinhardt R."/>
            <person name="Weissenbach J."/>
            <person name="Roy S.W."/>
            <person name="Artiguenave F."/>
            <person name="Postlethwait J.H."/>
            <person name="Manak J.R."/>
            <person name="Thompson E.M."/>
            <person name="Jaillon O."/>
            <person name="Du Pasquier L."/>
            <person name="Boudinot P."/>
            <person name="Liberles D.A."/>
            <person name="Volff J.N."/>
            <person name="Philippe H."/>
            <person name="Lenhard B."/>
            <person name="Roest Crollius H."/>
            <person name="Wincker P."/>
            <person name="Chourrout D."/>
        </authorList>
    </citation>
    <scope>NUCLEOTIDE SEQUENCE [LARGE SCALE GENOMIC DNA]</scope>
</reference>
<feature type="compositionally biased region" description="Polar residues" evidence="2">
    <location>
        <begin position="546"/>
        <end position="562"/>
    </location>
</feature>
<evidence type="ECO:0000256" key="1">
    <source>
        <dbReference type="PROSITE-ProRule" id="PRU00152"/>
    </source>
</evidence>
<name>E4Y562_OIKDI</name>
<feature type="compositionally biased region" description="Polar residues" evidence="2">
    <location>
        <begin position="499"/>
        <end position="511"/>
    </location>
</feature>
<gene>
    <name evidence="4" type="ORF">GSOID_T00018701001</name>
</gene>
<evidence type="ECO:0000259" key="3">
    <source>
        <dbReference type="PROSITE" id="PS50095"/>
    </source>
</evidence>
<protein>
    <recommendedName>
        <fullName evidence="3">PLAT domain-containing protein</fullName>
    </recommendedName>
</protein>
<dbReference type="InterPro" id="IPR001024">
    <property type="entry name" value="PLAT/LH2_dom"/>
</dbReference>